<dbReference type="InterPro" id="IPR013783">
    <property type="entry name" value="Ig-like_fold"/>
</dbReference>
<reference evidence="6" key="1">
    <citation type="submission" date="2017-12" db="EMBL/GenBank/DDBJ databases">
        <authorList>
            <person name="Thomas-White K."/>
            <person name="Wolfe A.J."/>
        </authorList>
    </citation>
    <scope>NUCLEOTIDE SEQUENCE</scope>
    <source>
        <strain evidence="6">UMB0763</strain>
    </source>
</reference>
<organism evidence="6 7">
    <name type="scientific">Corynebacterium pyruviciproducens</name>
    <dbReference type="NCBI Taxonomy" id="598660"/>
    <lineage>
        <taxon>Bacteria</taxon>
        <taxon>Bacillati</taxon>
        <taxon>Actinomycetota</taxon>
        <taxon>Actinomycetes</taxon>
        <taxon>Mycobacteriales</taxon>
        <taxon>Corynebacteriaceae</taxon>
        <taxon>Corynebacterium</taxon>
    </lineage>
</organism>
<protein>
    <submittedName>
        <fullName evidence="6">DUF5979 domain-containing protein</fullName>
    </submittedName>
</protein>
<feature type="signal peptide" evidence="3">
    <location>
        <begin position="1"/>
        <end position="26"/>
    </location>
</feature>
<dbReference type="GO" id="GO:0005975">
    <property type="term" value="P:carbohydrate metabolic process"/>
    <property type="evidence" value="ECO:0007669"/>
    <property type="project" value="UniProtKB-ARBA"/>
</dbReference>
<gene>
    <name evidence="6" type="ORF">CYJ47_11345</name>
</gene>
<feature type="region of interest" description="Disordered" evidence="1">
    <location>
        <begin position="1384"/>
        <end position="1405"/>
    </location>
</feature>
<dbReference type="InterPro" id="IPR041033">
    <property type="entry name" value="SpaA_PFL_dom_1"/>
</dbReference>
<feature type="domain" description="SpaA-like prealbumin fold" evidence="4">
    <location>
        <begin position="1890"/>
        <end position="1978"/>
    </location>
</feature>
<evidence type="ECO:0000313" key="6">
    <source>
        <dbReference type="EMBL" id="WOT01837.1"/>
    </source>
</evidence>
<dbReference type="Gene3D" id="2.60.40.10">
    <property type="entry name" value="Immunoglobulins"/>
    <property type="match status" value="1"/>
</dbReference>
<dbReference type="InterPro" id="IPR046022">
    <property type="entry name" value="DUF5979"/>
</dbReference>
<proteinExistence type="predicted"/>
<dbReference type="Pfam" id="PF19407">
    <property type="entry name" value="DUF5979"/>
    <property type="match status" value="5"/>
</dbReference>
<feature type="chain" id="PRO_5042200686" evidence="3">
    <location>
        <begin position="27"/>
        <end position="2059"/>
    </location>
</feature>
<sequence length="2059" mass="222957">MTRRTCASIAAVIMLVLSAIGVPFIAHETATPTAQAQTTGPAFGANEQCVENPQGPKPLKGIAFLLDISFTNNALYHMFDAGLDDMRDQMRVMAEAYSEQGGDFAAIYVYDSTSPSAHVERNPNWETSPTDIRGANFVFNNPKSAWNQFDNYLRENFPLGDRKNPSAHHNWAAAMKRVADDQANGWMYTDVINMPFAAMTEGTRGIPNPTRGEPEYREIDFRDYMEWKNVVEKNGATIQTVGLGDTFTVNYSITWKDPQGDKTVRKPDLPTKHKDLMKVTSSEGTNTTARPLTSMTRGLTNVSHRDSPIDNSGYRYIRSGGFPGIANQQKSTCLTISVGKDDGDGNVTLDTTERTFHLDTSVRTGFSEGTDKGLDVVTERGFANTQLPRIEQKISTALPGVPDDYKSTTMPVCYASLDGKTWEKLEVGKDSTPTKLDVDLPAAAKVNCQFTVRKTTSVTLAKNVIADSNIQNELDSDRYGQYHFAYTCEDKSTGFSVSGLFSPVRRNKIGSDNKPLPPLEGDMQLPAEIPADPNNPSAGPARIPVGATCTITELQPRVSEGYFSHTTSWDSDNAIAITAGSTSSFPYPTVKEREPIGVCGLVRCDRKWIERDTSVEKENPTATFVVKPQQGADGVTVTSTNTYKSPKTLFKASLSVTNPDVLGKDEPEYVDVTFSCRYIPSADKRPEIAANPEQYPVVVGSGSQSVPVSKDGKAEAVLGEFPVGTQCEVNTIAPDKKKESPLIPGYSYKAAWSSRSCMKQKPEDPGYTDTPRECKGNYVYAYSESDSGQPVETETVDGAPMDVHKVHADLTFTRNTRILDVTKELAGKAGSDVLAREFSATLTCKDTKYPDVTTVQDQKLTLKPNTTQHIDVPVRSSCTLTEDNPNTEDSLLQITPPAPATVNVDVGSTATIPIDITNTVEDKYAEFSWTYTPNTAGGSDPLPAETQAQLQELPMDFKTVCVLPDNDRFEVVNEAIPPGGTFSIGIPDTAKVSERWEKNGKLPYGTRCRTTYVPPNLKKAGIEAQARPSGSETKLGKEIPITGAERNDAVVSFERITSSVRVNVSHVRPNVPDVSFYMPEKYFVDVDCSRAGVGVYGSYRNPVTTEQPWAEFTGVPDGALCKVKVYDAAGTTWQDAFTRSTTITTGPPASLRVSVPPAEGDSTEVSATASADGHAVTFEGELQVSDGAATLDVVHTYIPITQTLTVNKQLTVTGADGETVTDDKLLRALFGADETWNITASCTRNEQTIERGAQVSPTAPAVFQVPVGAECSVTEQPQTYAGLDGPTITYNGAADAAPFTVKRDQDHTIDVGNTYAVQLGQINLKKKVDGTGVQTVNGGRKFKVGYTCRLGEWEKSGNFETTRFDQAPNFAVQDVPIGAACTFTEDPASSRNPEDISGLNKTGDPTKENDAYYSHWETRWNVTEDKLGFDTEQLCSGLANCTVTSKEKHEAQATFTVKDKGFNGTVVLWNTYDYTKVPLVLQKQVAGDGQRLLEGGKLEPVTVDYSCTHPAWATSDLKEKKFIPDPTIAGSVTFDQTVGEVAIGKDIPGNFVCTVTERPSDTFHGTVTVGYSGTDNRVTTFTTENANGMVNNRGVFQIDRKLAKSSQKKVRDDGTYEWVSTGRQELTLTNDYQRPRAPLTANFGYEKGMAGDVSPWITDPDGGITVTGSCEDPDVPGVTDPINGTLKPGEDVLLNGDVIAGSQCTLTTTAKDKAPNSVINVTETYTQSAGDPLKLIGTLQEPGKLQLRNGPNKLDIRASYIVPQVSVSLTKEVVGDDEKKIVGDTDPIPFDYTCTFANLIGEQPEPFAPQGAFDLTRSRTWSQLVPTGSSCTVTEKQPAPAVAKKLTDKGAQMSPYTVQGEDKIATSTATLDKDHPQLTLVNAIYRTDAEVQVQKVQADLTTALEGSQFAIYEATQDGMAATPVATMASVAGEAGKPGPAGRFTARLKPGTYYLVETHAPAGAALLPGAWKFTVNAVNDPKREFADLQIELAARTENSGLVTVTEAKPEAGKPAMIQVANILQGKLPLTGSYGVFWWILGGLVLIGAGLVWRRRSNERH</sequence>
<dbReference type="Proteomes" id="UP000234560">
    <property type="component" value="Chromosome"/>
</dbReference>
<feature type="domain" description="DUF5979" evidence="5">
    <location>
        <begin position="1480"/>
        <end position="1587"/>
    </location>
</feature>
<evidence type="ECO:0000259" key="4">
    <source>
        <dbReference type="Pfam" id="PF17802"/>
    </source>
</evidence>
<keyword evidence="2" id="KW-0812">Transmembrane</keyword>
<reference evidence="6" key="2">
    <citation type="submission" date="2023-10" db="EMBL/GenBank/DDBJ databases">
        <authorList>
            <person name="Choi B."/>
        </authorList>
    </citation>
    <scope>NUCLEOTIDE SEQUENCE</scope>
    <source>
        <strain evidence="6">UMB0763</strain>
    </source>
</reference>
<feature type="domain" description="DUF5979" evidence="5">
    <location>
        <begin position="819"/>
        <end position="921"/>
    </location>
</feature>
<keyword evidence="3" id="KW-0732">Signal</keyword>
<evidence type="ECO:0000313" key="7">
    <source>
        <dbReference type="Proteomes" id="UP000234560"/>
    </source>
</evidence>
<dbReference type="Pfam" id="PF17802">
    <property type="entry name" value="SpaA"/>
    <property type="match status" value="1"/>
</dbReference>
<dbReference type="RefSeq" id="WP_101678603.1">
    <property type="nucleotide sequence ID" value="NZ_CP136958.1"/>
</dbReference>
<keyword evidence="2" id="KW-0472">Membrane</keyword>
<accession>A0AAF1BVX1</accession>
<evidence type="ECO:0000259" key="5">
    <source>
        <dbReference type="Pfam" id="PF19407"/>
    </source>
</evidence>
<evidence type="ECO:0000256" key="2">
    <source>
        <dbReference type="SAM" id="Phobius"/>
    </source>
</evidence>
<feature type="domain" description="DUF5979" evidence="5">
    <location>
        <begin position="1323"/>
        <end position="1406"/>
    </location>
</feature>
<feature type="domain" description="DUF5979" evidence="5">
    <location>
        <begin position="1767"/>
        <end position="1870"/>
    </location>
</feature>
<evidence type="ECO:0000256" key="3">
    <source>
        <dbReference type="SAM" id="SignalP"/>
    </source>
</evidence>
<keyword evidence="2" id="KW-1133">Transmembrane helix</keyword>
<dbReference type="EMBL" id="CP136958">
    <property type="protein sequence ID" value="WOT01837.1"/>
    <property type="molecule type" value="Genomic_DNA"/>
</dbReference>
<dbReference type="NCBIfam" id="TIGR01167">
    <property type="entry name" value="LPXTG_anchor"/>
    <property type="match status" value="1"/>
</dbReference>
<name>A0AAF1BVX1_9CORY</name>
<feature type="domain" description="DUF5979" evidence="5">
    <location>
        <begin position="1205"/>
        <end position="1316"/>
    </location>
</feature>
<evidence type="ECO:0000256" key="1">
    <source>
        <dbReference type="SAM" id="MobiDB-lite"/>
    </source>
</evidence>
<dbReference type="KEGG" id="cpyr:CYJ47_11345"/>
<feature type="transmembrane region" description="Helical" evidence="2">
    <location>
        <begin position="2034"/>
        <end position="2051"/>
    </location>
</feature>